<dbReference type="InterPro" id="IPR000276">
    <property type="entry name" value="GPCR_Rhodpsn"/>
</dbReference>
<feature type="transmembrane region" description="Helical" evidence="10">
    <location>
        <begin position="302"/>
        <end position="320"/>
    </location>
</feature>
<dbReference type="Proteomes" id="UP000789524">
    <property type="component" value="Unassembled WGS sequence"/>
</dbReference>
<evidence type="ECO:0000256" key="10">
    <source>
        <dbReference type="SAM" id="Phobius"/>
    </source>
</evidence>
<feature type="transmembrane region" description="Helical" evidence="10">
    <location>
        <begin position="71"/>
        <end position="89"/>
    </location>
</feature>
<dbReference type="AlphaFoldDB" id="A0A8J2MHN5"/>
<evidence type="ECO:0000256" key="5">
    <source>
        <dbReference type="ARBA" id="ARBA00023040"/>
    </source>
</evidence>
<dbReference type="PANTHER" id="PTHR24243:SF230">
    <property type="entry name" value="G-PROTEIN COUPLED RECEPTORS FAMILY 1 PROFILE DOMAIN-CONTAINING PROTEIN"/>
    <property type="match status" value="1"/>
</dbReference>
<dbReference type="CDD" id="cd14978">
    <property type="entry name" value="7tmA_FMRFamide_R-like"/>
    <property type="match status" value="1"/>
</dbReference>
<evidence type="ECO:0000256" key="2">
    <source>
        <dbReference type="ARBA" id="ARBA00010663"/>
    </source>
</evidence>
<evidence type="ECO:0000256" key="8">
    <source>
        <dbReference type="ARBA" id="ARBA00023224"/>
    </source>
</evidence>
<evidence type="ECO:0000256" key="6">
    <source>
        <dbReference type="ARBA" id="ARBA00023136"/>
    </source>
</evidence>
<reference evidence="12" key="1">
    <citation type="submission" date="2021-09" db="EMBL/GenBank/DDBJ databases">
        <authorList>
            <person name="Martin H S."/>
        </authorList>
    </citation>
    <scope>NUCLEOTIDE SEQUENCE</scope>
</reference>
<feature type="transmembrane region" description="Helical" evidence="10">
    <location>
        <begin position="151"/>
        <end position="169"/>
    </location>
</feature>
<evidence type="ECO:0000313" key="12">
    <source>
        <dbReference type="EMBL" id="CAG9558058.1"/>
    </source>
</evidence>
<gene>
    <name evidence="12" type="ORF">DCHRY22_LOCUS294</name>
</gene>
<dbReference type="GO" id="GO:0004930">
    <property type="term" value="F:G protein-coupled receptor activity"/>
    <property type="evidence" value="ECO:0007669"/>
    <property type="project" value="UniProtKB-KW"/>
</dbReference>
<dbReference type="Pfam" id="PF00001">
    <property type="entry name" value="7tm_1"/>
    <property type="match status" value="1"/>
</dbReference>
<evidence type="ECO:0000256" key="9">
    <source>
        <dbReference type="RuleBase" id="RU000688"/>
    </source>
</evidence>
<keyword evidence="6 10" id="KW-0472">Membrane</keyword>
<keyword evidence="3 9" id="KW-0812">Transmembrane</keyword>
<evidence type="ECO:0000256" key="7">
    <source>
        <dbReference type="ARBA" id="ARBA00023170"/>
    </source>
</evidence>
<protein>
    <submittedName>
        <fullName evidence="12">(African queen) hypothetical protein</fullName>
    </submittedName>
</protein>
<keyword evidence="8 9" id="KW-0807">Transducer</keyword>
<dbReference type="InterPro" id="IPR017452">
    <property type="entry name" value="GPCR_Rhodpsn_7TM"/>
</dbReference>
<evidence type="ECO:0000259" key="11">
    <source>
        <dbReference type="PROSITE" id="PS50262"/>
    </source>
</evidence>
<dbReference type="SUPFAM" id="SSF81321">
    <property type="entry name" value="Family A G protein-coupled receptor-like"/>
    <property type="match status" value="1"/>
</dbReference>
<proteinExistence type="inferred from homology"/>
<dbReference type="GO" id="GO:0005886">
    <property type="term" value="C:plasma membrane"/>
    <property type="evidence" value="ECO:0007669"/>
    <property type="project" value="TreeGrafter"/>
</dbReference>
<evidence type="ECO:0000256" key="3">
    <source>
        <dbReference type="ARBA" id="ARBA00022692"/>
    </source>
</evidence>
<comment type="caution">
    <text evidence="12">The sequence shown here is derived from an EMBL/GenBank/DDBJ whole genome shotgun (WGS) entry which is preliminary data.</text>
</comment>
<keyword evidence="4 10" id="KW-1133">Transmembrane helix</keyword>
<dbReference type="PANTHER" id="PTHR24243">
    <property type="entry name" value="G-PROTEIN COUPLED RECEPTOR"/>
    <property type="match status" value="1"/>
</dbReference>
<accession>A0A8J2MHN5</accession>
<dbReference type="PROSITE" id="PS50262">
    <property type="entry name" value="G_PROTEIN_RECEP_F1_2"/>
    <property type="match status" value="1"/>
</dbReference>
<evidence type="ECO:0000313" key="13">
    <source>
        <dbReference type="Proteomes" id="UP000789524"/>
    </source>
</evidence>
<keyword evidence="13" id="KW-1185">Reference proteome</keyword>
<comment type="subcellular location">
    <subcellularLocation>
        <location evidence="1">Membrane</location>
        <topology evidence="1">Multi-pass membrane protein</topology>
    </subcellularLocation>
</comment>
<dbReference type="PROSITE" id="PS00237">
    <property type="entry name" value="G_PROTEIN_RECEP_F1_1"/>
    <property type="match status" value="1"/>
</dbReference>
<feature type="transmembrane region" description="Helical" evidence="10">
    <location>
        <begin position="36"/>
        <end position="59"/>
    </location>
</feature>
<feature type="transmembrane region" description="Helical" evidence="10">
    <location>
        <begin position="261"/>
        <end position="282"/>
    </location>
</feature>
<feature type="transmembrane region" description="Helical" evidence="10">
    <location>
        <begin position="109"/>
        <end position="130"/>
    </location>
</feature>
<comment type="similarity">
    <text evidence="2 9">Belongs to the G-protein coupled receptor 1 family.</text>
</comment>
<dbReference type="OrthoDB" id="9990906at2759"/>
<feature type="transmembrane region" description="Helical" evidence="10">
    <location>
        <begin position="202"/>
        <end position="223"/>
    </location>
</feature>
<evidence type="ECO:0000256" key="4">
    <source>
        <dbReference type="ARBA" id="ARBA00022989"/>
    </source>
</evidence>
<sequence>MFINHENYTLDLSTEPPNNANQTDFDIMIVQVVNTVYLYFTPILVVLGTIGNMLSLFVFHGSKLRLQSTSQYLSTLAIADNIFLLQLLPPWLSATGITSLFHRTGFCQFIVYVSYVSCCLSAWLVVAFTVERFVAVVYPLRRNAVCSVNRARQVIVLLSISAIVMNLPVLKFTSPSKDDCNIDREYLDHAARFNLIDTLLSFTLPLGVIIIMNSWIMVGVCRLERARQALMKEEQSGLPSRLRQRRLVGCPQSQQKVTRMLLLVSSVFVILNLPAYTIRILAYAYDINANEVGGRWTALQQLSVMFFHTNFGINFLLYCLSGQNYRRALIQALPWVRRRARRAVAVRFAADPPRGSSVSTSHVSTEATVINMTNINTNPRRQRDCITRWKFDNTRQRQAMAHSRSQTDQSELASVTVEGRDQDIEMRAVHTI</sequence>
<keyword evidence="7 9" id="KW-0675">Receptor</keyword>
<feature type="domain" description="G-protein coupled receptors family 1 profile" evidence="11">
    <location>
        <begin position="51"/>
        <end position="318"/>
    </location>
</feature>
<evidence type="ECO:0000256" key="1">
    <source>
        <dbReference type="ARBA" id="ARBA00004141"/>
    </source>
</evidence>
<dbReference type="EMBL" id="CAKASE010000043">
    <property type="protein sequence ID" value="CAG9558058.1"/>
    <property type="molecule type" value="Genomic_DNA"/>
</dbReference>
<keyword evidence="5 9" id="KW-0297">G-protein coupled receptor</keyword>
<dbReference type="PRINTS" id="PR00237">
    <property type="entry name" value="GPCRRHODOPSN"/>
</dbReference>
<organism evidence="12 13">
    <name type="scientific">Danaus chrysippus</name>
    <name type="common">African queen</name>
    <dbReference type="NCBI Taxonomy" id="151541"/>
    <lineage>
        <taxon>Eukaryota</taxon>
        <taxon>Metazoa</taxon>
        <taxon>Ecdysozoa</taxon>
        <taxon>Arthropoda</taxon>
        <taxon>Hexapoda</taxon>
        <taxon>Insecta</taxon>
        <taxon>Pterygota</taxon>
        <taxon>Neoptera</taxon>
        <taxon>Endopterygota</taxon>
        <taxon>Lepidoptera</taxon>
        <taxon>Glossata</taxon>
        <taxon>Ditrysia</taxon>
        <taxon>Papilionoidea</taxon>
        <taxon>Nymphalidae</taxon>
        <taxon>Danainae</taxon>
        <taxon>Danaini</taxon>
        <taxon>Danaina</taxon>
        <taxon>Danaus</taxon>
        <taxon>Anosia</taxon>
    </lineage>
</organism>
<dbReference type="Gene3D" id="1.20.1070.10">
    <property type="entry name" value="Rhodopsin 7-helix transmembrane proteins"/>
    <property type="match status" value="1"/>
</dbReference>
<name>A0A8J2MHN5_9NEOP</name>